<name>A0A8J3Q420_9ACTN</name>
<dbReference type="Gene3D" id="3.90.1200.10">
    <property type="match status" value="1"/>
</dbReference>
<feature type="domain" description="Aminoglycoside phosphotransferase" evidence="1">
    <location>
        <begin position="29"/>
        <end position="255"/>
    </location>
</feature>
<dbReference type="InterPro" id="IPR002575">
    <property type="entry name" value="Aminoglycoside_PTrfase"/>
</dbReference>
<dbReference type="InterPro" id="IPR052898">
    <property type="entry name" value="ACAD10-like"/>
</dbReference>
<dbReference type="Gene3D" id="3.30.200.20">
    <property type="entry name" value="Phosphorylase Kinase, domain 1"/>
    <property type="match status" value="1"/>
</dbReference>
<dbReference type="CDD" id="cd05154">
    <property type="entry name" value="ACAD10_11_N-like"/>
    <property type="match status" value="1"/>
</dbReference>
<dbReference type="Proteomes" id="UP000612899">
    <property type="component" value="Unassembled WGS sequence"/>
</dbReference>
<dbReference type="AlphaFoldDB" id="A0A8J3Q420"/>
<dbReference type="InterPro" id="IPR011009">
    <property type="entry name" value="Kinase-like_dom_sf"/>
</dbReference>
<organism evidence="2 3">
    <name type="scientific">Rhizocola hellebori</name>
    <dbReference type="NCBI Taxonomy" id="1392758"/>
    <lineage>
        <taxon>Bacteria</taxon>
        <taxon>Bacillati</taxon>
        <taxon>Actinomycetota</taxon>
        <taxon>Actinomycetes</taxon>
        <taxon>Micromonosporales</taxon>
        <taxon>Micromonosporaceae</taxon>
        <taxon>Rhizocola</taxon>
    </lineage>
</organism>
<keyword evidence="3" id="KW-1185">Reference proteome</keyword>
<dbReference type="EMBL" id="BONY01000005">
    <property type="protein sequence ID" value="GIH03006.1"/>
    <property type="molecule type" value="Genomic_DNA"/>
</dbReference>
<evidence type="ECO:0000259" key="1">
    <source>
        <dbReference type="Pfam" id="PF01636"/>
    </source>
</evidence>
<dbReference type="PANTHER" id="PTHR47829">
    <property type="entry name" value="HYDROLASE, PUTATIVE (AFU_ORTHOLOGUE AFUA_1G12880)-RELATED"/>
    <property type="match status" value="1"/>
</dbReference>
<evidence type="ECO:0000313" key="2">
    <source>
        <dbReference type="EMBL" id="GIH03006.1"/>
    </source>
</evidence>
<dbReference type="SUPFAM" id="SSF56112">
    <property type="entry name" value="Protein kinase-like (PK-like)"/>
    <property type="match status" value="1"/>
</dbReference>
<comment type="caution">
    <text evidence="2">The sequence shown here is derived from an EMBL/GenBank/DDBJ whole genome shotgun (WGS) entry which is preliminary data.</text>
</comment>
<dbReference type="PANTHER" id="PTHR47829:SF1">
    <property type="entry name" value="HAD FAMILY PHOSPHATASE"/>
    <property type="match status" value="1"/>
</dbReference>
<accession>A0A8J3Q420</accession>
<gene>
    <name evidence="2" type="ORF">Rhe02_10730</name>
</gene>
<proteinExistence type="predicted"/>
<dbReference type="RefSeq" id="WP_203906933.1">
    <property type="nucleotide sequence ID" value="NZ_BONY01000005.1"/>
</dbReference>
<reference evidence="2" key="1">
    <citation type="submission" date="2021-01" db="EMBL/GenBank/DDBJ databases">
        <title>Whole genome shotgun sequence of Rhizocola hellebori NBRC 109834.</title>
        <authorList>
            <person name="Komaki H."/>
            <person name="Tamura T."/>
        </authorList>
    </citation>
    <scope>NUCLEOTIDE SEQUENCE</scope>
    <source>
        <strain evidence="2">NBRC 109834</strain>
    </source>
</reference>
<dbReference type="InterPro" id="IPR041726">
    <property type="entry name" value="ACAD10_11_N"/>
</dbReference>
<dbReference type="Pfam" id="PF01636">
    <property type="entry name" value="APH"/>
    <property type="match status" value="1"/>
</dbReference>
<protein>
    <submittedName>
        <fullName evidence="2">Acyl-CoA dehydrogenase</fullName>
    </submittedName>
</protein>
<evidence type="ECO:0000313" key="3">
    <source>
        <dbReference type="Proteomes" id="UP000612899"/>
    </source>
</evidence>
<sequence>MVVDGLNLPGLQEYFGREVPEVAGPLAAQLIHGGRSNLTYLLTDGVRRWVLRRPPLGGLTPSAHDMTREFRVIDALRDSGVPVAHAVALCEDTAVIGAPFSVMSYVDGVVLRGLADLEPVPQTQLDACAHALMVTLAKLHRVSPSDVGLAGFGRPEGYLGRQVRRWADQWSRIATRDLPDIERLRDALADATPPESGSVIVHGDFRLDNAILCADRLAEVRAIVDWEMSTLGDPLADVGLALVYRDPAFAPVLPGAAACTSDRMPGRDAMSQSYASASGRDLSNLDFYLALGYFKIAVIAEGIHARHRSGETVGEGFETVGSAVPELAAAGLRALNDRSTK</sequence>